<dbReference type="Pfam" id="PF09992">
    <property type="entry name" value="NAGPA"/>
    <property type="match status" value="1"/>
</dbReference>
<dbReference type="Proteomes" id="UP000319771">
    <property type="component" value="Unassembled WGS sequence"/>
</dbReference>
<reference evidence="2 3" key="1">
    <citation type="journal article" date="2019" name="Nat. Microbiol.">
        <title>Mediterranean grassland soil C-N compound turnover is dependent on rainfall and depth, and is mediated by genomically divergent microorganisms.</title>
        <authorList>
            <person name="Diamond S."/>
            <person name="Andeer P.F."/>
            <person name="Li Z."/>
            <person name="Crits-Christoph A."/>
            <person name="Burstein D."/>
            <person name="Anantharaman K."/>
            <person name="Lane K.R."/>
            <person name="Thomas B.C."/>
            <person name="Pan C."/>
            <person name="Northen T.R."/>
            <person name="Banfield J.F."/>
        </authorList>
    </citation>
    <scope>NUCLEOTIDE SEQUENCE [LARGE SCALE GENOMIC DNA]</scope>
    <source>
        <strain evidence="2">WS_11</strain>
    </source>
</reference>
<keyword evidence="2" id="KW-0378">Hydrolase</keyword>
<proteinExistence type="predicted"/>
<evidence type="ECO:0000259" key="1">
    <source>
        <dbReference type="Pfam" id="PF09992"/>
    </source>
</evidence>
<dbReference type="AlphaFoldDB" id="A0A538UBT9"/>
<keyword evidence="2" id="KW-0326">Glycosidase</keyword>
<organism evidence="2 3">
    <name type="scientific">Eiseniibacteriota bacterium</name>
    <dbReference type="NCBI Taxonomy" id="2212470"/>
    <lineage>
        <taxon>Bacteria</taxon>
        <taxon>Candidatus Eiseniibacteriota</taxon>
    </lineage>
</organism>
<dbReference type="InterPro" id="IPR018711">
    <property type="entry name" value="NAGPA"/>
</dbReference>
<evidence type="ECO:0000313" key="2">
    <source>
        <dbReference type="EMBL" id="TMQ73366.1"/>
    </source>
</evidence>
<feature type="domain" description="Phosphodiester glycosidase" evidence="1">
    <location>
        <begin position="97"/>
        <end position="245"/>
    </location>
</feature>
<gene>
    <name evidence="2" type="ORF">E6K81_04860</name>
</gene>
<comment type="caution">
    <text evidence="2">The sequence shown here is derived from an EMBL/GenBank/DDBJ whole genome shotgun (WGS) entry which is preliminary data.</text>
</comment>
<dbReference type="GO" id="GO:0016798">
    <property type="term" value="F:hydrolase activity, acting on glycosyl bonds"/>
    <property type="evidence" value="ECO:0007669"/>
    <property type="project" value="UniProtKB-KW"/>
</dbReference>
<accession>A0A538UBT9</accession>
<sequence length="277" mass="30396">MARRRPVRLWLVPIPLVIVALLVVRGGTRPHWSTLRAGVEFVTLRGDPWCRSGSSEIAVLRLDPTRVRLRVLHYTREPDRTPLSIVEWQRRTGALGVFNAGQYYPDLSYMGLLVCDGERVSGRLHPQFKGALVASPRGGGLDAHVLDLDRQPLDPAAPGWREVAQSFMLFDGKGAPRIRKTDQVANRTVVAEDTHGRLVVITSEGGYTLWDFARLLQKGPLGLTHAMAMDGGYEAELCVSAGRFHYASFGRWDGKSDTHGAPGASVPLPAVVAVFGE</sequence>
<protein>
    <submittedName>
        <fullName evidence="2">Phosphodiester glycosidase family protein</fullName>
    </submittedName>
</protein>
<name>A0A538UBT9_UNCEI</name>
<dbReference type="EMBL" id="VBPB01000071">
    <property type="protein sequence ID" value="TMQ73366.1"/>
    <property type="molecule type" value="Genomic_DNA"/>
</dbReference>
<evidence type="ECO:0000313" key="3">
    <source>
        <dbReference type="Proteomes" id="UP000319771"/>
    </source>
</evidence>